<evidence type="ECO:0000313" key="1">
    <source>
        <dbReference type="EMBL" id="SFT42462.1"/>
    </source>
</evidence>
<dbReference type="Proteomes" id="UP000198844">
    <property type="component" value="Unassembled WGS sequence"/>
</dbReference>
<sequence>MILHRVNVAPRDAIPAAHANARRFCYRVLQRNPMGCSPCAQCYCQASGLPPSALHTSMAIERSLSSEIGPDNA</sequence>
<dbReference type="AlphaFoldDB" id="A0A1I6XWV4"/>
<gene>
    <name evidence="1" type="ORF">SAMN05192563_1001190</name>
</gene>
<protein>
    <submittedName>
        <fullName evidence="1">Uncharacterized protein</fullName>
    </submittedName>
</protein>
<dbReference type="EMBL" id="FPBH01000001">
    <property type="protein sequence ID" value="SFT42462.1"/>
    <property type="molecule type" value="Genomic_DNA"/>
</dbReference>
<accession>A0A1I6XWV4</accession>
<organism evidence="1 2">
    <name type="scientific">Paraburkholderia aspalathi</name>
    <dbReference type="NCBI Taxonomy" id="1324617"/>
    <lineage>
        <taxon>Bacteria</taxon>
        <taxon>Pseudomonadati</taxon>
        <taxon>Pseudomonadota</taxon>
        <taxon>Betaproteobacteria</taxon>
        <taxon>Burkholderiales</taxon>
        <taxon>Burkholderiaceae</taxon>
        <taxon>Paraburkholderia</taxon>
    </lineage>
</organism>
<name>A0A1I6XWV4_9BURK</name>
<proteinExistence type="predicted"/>
<reference evidence="1 2" key="1">
    <citation type="submission" date="2016-10" db="EMBL/GenBank/DDBJ databases">
        <authorList>
            <person name="de Groot N.N."/>
        </authorList>
    </citation>
    <scope>NUCLEOTIDE SEQUENCE [LARGE SCALE GENOMIC DNA]</scope>
    <source>
        <strain evidence="1 2">LMG 27731</strain>
    </source>
</reference>
<evidence type="ECO:0000313" key="2">
    <source>
        <dbReference type="Proteomes" id="UP000198844"/>
    </source>
</evidence>